<dbReference type="RefSeq" id="WP_032521739.1">
    <property type="nucleotide sequence ID" value="NZ_CP138977.1"/>
</dbReference>
<dbReference type="CDD" id="cd02213">
    <property type="entry name" value="cupin_PMI_typeII_C"/>
    <property type="match status" value="1"/>
</dbReference>
<evidence type="ECO:0000256" key="2">
    <source>
        <dbReference type="ARBA" id="ARBA00012387"/>
    </source>
</evidence>
<feature type="domain" description="MannoseP isomerase/GMP-like beta-helix" evidence="11">
    <location>
        <begin position="301"/>
        <end position="353"/>
    </location>
</feature>
<feature type="domain" description="Mannose-6-phosphate isomerase type II C-terminal" evidence="10">
    <location>
        <begin position="360"/>
        <end position="471"/>
    </location>
</feature>
<dbReference type="InterPro" id="IPR049577">
    <property type="entry name" value="GMPP_N"/>
</dbReference>
<dbReference type="SUPFAM" id="SSF51182">
    <property type="entry name" value="RmlC-like cupins"/>
    <property type="match status" value="1"/>
</dbReference>
<dbReference type="FunFam" id="3.90.550.10:FF:000046">
    <property type="entry name" value="Mannose-1-phosphate guanylyltransferase (GDP)"/>
    <property type="match status" value="1"/>
</dbReference>
<keyword evidence="6" id="KW-0342">GTP-binding</keyword>
<dbReference type="FunFam" id="2.60.120.10:FF:000032">
    <property type="entry name" value="Mannose-1-phosphate guanylyltransferase/mannose-6-phosphate isomerase"/>
    <property type="match status" value="1"/>
</dbReference>
<sequence length="478" mass="54499">MGKNIIPIILCGGSGSRLWPLSRQSFPKQFLELSENKKSLLQNTALRINDLKNVVDPILICNEEHRFLAAEQMREINIKPSSIILEPIGRNTGPAIALAALKALANEDNPIMIVLSSDHAIRDEQKFLEIVELGISFALEEKIVTFGVVPNKPETGYGYIKSINPFVLNHIKGENIEKFIEKPDLASAKKFIKDRRFTWNSGIFMFQAQTVIDEMNKFCPDIVNLCTKSLDNSSNDLDFQRIGKEFFKKCPNVSFDVSIMEKTNKGIVLPLDAQWSDVGSWQSVWETANKNNEGNTIIGKVLQEDTKNSYLRSEKRLLVSIGLRDIIAIETSDAILISEKSKSQKVKYIVNQLKDKNIMEGQKHNRIYRPWGYYESLAEDLRWQVKLIKVKPEEKLSLQMHHHRSEHWIIVKGTAKVEIEKNIDILTENQSIYIPLGSKHRLTNPGKIPLILIEVQSGSYVGEDDIVRFEDIYGRINK</sequence>
<dbReference type="GO" id="GO:0005525">
    <property type="term" value="F:GTP binding"/>
    <property type="evidence" value="ECO:0007669"/>
    <property type="project" value="UniProtKB-KW"/>
</dbReference>
<feature type="domain" description="Nucleotidyl transferase" evidence="9">
    <location>
        <begin position="7"/>
        <end position="291"/>
    </location>
</feature>
<dbReference type="Gene3D" id="2.60.120.10">
    <property type="entry name" value="Jelly Rolls"/>
    <property type="match status" value="1"/>
</dbReference>
<dbReference type="NCBIfam" id="TIGR01479">
    <property type="entry name" value="GMP_PMI"/>
    <property type="match status" value="1"/>
</dbReference>
<dbReference type="CDD" id="cd02509">
    <property type="entry name" value="GDP-M1P_Guanylyltransferase"/>
    <property type="match status" value="1"/>
</dbReference>
<dbReference type="Gene3D" id="3.90.550.10">
    <property type="entry name" value="Spore Coat Polysaccharide Biosynthesis Protein SpsA, Chain A"/>
    <property type="match status" value="1"/>
</dbReference>
<reference evidence="13" key="1">
    <citation type="journal article" date="2014" name="Sci. Data">
        <title>Genomes of diverse isolates of the marine cyanobacterium Prochlorococcus.</title>
        <authorList>
            <person name="Biller S."/>
            <person name="Berube P."/>
            <person name="Thompson J."/>
            <person name="Kelly L."/>
            <person name="Roggensack S."/>
            <person name="Awad L."/>
            <person name="Roache-Johnson K."/>
            <person name="Ding H."/>
            <person name="Giovannoni S.J."/>
            <person name="Moore L.R."/>
            <person name="Chisholm S.W."/>
        </authorList>
    </citation>
    <scope>NUCLEOTIDE SEQUENCE [LARGE SCALE GENOMIC DNA]</scope>
    <source>
        <strain evidence="13">MIT 9201</strain>
    </source>
</reference>
<evidence type="ECO:0000256" key="6">
    <source>
        <dbReference type="ARBA" id="ARBA00023134"/>
    </source>
</evidence>
<evidence type="ECO:0000256" key="4">
    <source>
        <dbReference type="ARBA" id="ARBA00022695"/>
    </source>
</evidence>
<evidence type="ECO:0000256" key="1">
    <source>
        <dbReference type="ARBA" id="ARBA00006115"/>
    </source>
</evidence>
<dbReference type="GO" id="GO:0009298">
    <property type="term" value="P:GDP-mannose biosynthetic process"/>
    <property type="evidence" value="ECO:0007669"/>
    <property type="project" value="TreeGrafter"/>
</dbReference>
<dbReference type="InterPro" id="IPR005835">
    <property type="entry name" value="NTP_transferase_dom"/>
</dbReference>
<name>A0A0A2A503_PROMR</name>
<evidence type="ECO:0000256" key="8">
    <source>
        <dbReference type="RuleBase" id="RU004190"/>
    </source>
</evidence>
<dbReference type="Pfam" id="PF01050">
    <property type="entry name" value="MannoseP_isomer"/>
    <property type="match status" value="1"/>
</dbReference>
<dbReference type="InterPro" id="IPR011051">
    <property type="entry name" value="RmlC_Cupin_sf"/>
</dbReference>
<dbReference type="InterPro" id="IPR029044">
    <property type="entry name" value="Nucleotide-diphossugar_trans"/>
</dbReference>
<dbReference type="InterPro" id="IPR014710">
    <property type="entry name" value="RmlC-like_jellyroll"/>
</dbReference>
<dbReference type="InterPro" id="IPR006375">
    <property type="entry name" value="Man1P_GuaTrfase/Man6P_Isoase"/>
</dbReference>
<comment type="similarity">
    <text evidence="1 8">Belongs to the mannose-6-phosphate isomerase type 2 family.</text>
</comment>
<evidence type="ECO:0000259" key="9">
    <source>
        <dbReference type="Pfam" id="PF00483"/>
    </source>
</evidence>
<dbReference type="OrthoDB" id="9806359at2"/>
<evidence type="ECO:0000256" key="3">
    <source>
        <dbReference type="ARBA" id="ARBA00022679"/>
    </source>
</evidence>
<dbReference type="GO" id="GO:0000271">
    <property type="term" value="P:polysaccharide biosynthetic process"/>
    <property type="evidence" value="ECO:0007669"/>
    <property type="project" value="InterPro"/>
</dbReference>
<evidence type="ECO:0000313" key="13">
    <source>
        <dbReference type="Proteomes" id="UP000030355"/>
    </source>
</evidence>
<evidence type="ECO:0000259" key="10">
    <source>
        <dbReference type="Pfam" id="PF01050"/>
    </source>
</evidence>
<evidence type="ECO:0000259" key="11">
    <source>
        <dbReference type="Pfam" id="PF22640"/>
    </source>
</evidence>
<comment type="catalytic activity">
    <reaction evidence="7">
        <text>alpha-D-mannose 1-phosphate + GTP + H(+) = GDP-alpha-D-mannose + diphosphate</text>
        <dbReference type="Rhea" id="RHEA:15229"/>
        <dbReference type="ChEBI" id="CHEBI:15378"/>
        <dbReference type="ChEBI" id="CHEBI:33019"/>
        <dbReference type="ChEBI" id="CHEBI:37565"/>
        <dbReference type="ChEBI" id="CHEBI:57527"/>
        <dbReference type="ChEBI" id="CHEBI:58409"/>
        <dbReference type="EC" id="2.7.7.13"/>
    </reaction>
</comment>
<protein>
    <recommendedName>
        <fullName evidence="2">mannose-1-phosphate guanylyltransferase</fullName>
        <ecNumber evidence="2">2.7.7.13</ecNumber>
    </recommendedName>
</protein>
<dbReference type="GO" id="GO:0004475">
    <property type="term" value="F:mannose-1-phosphate guanylyltransferase (GTP) activity"/>
    <property type="evidence" value="ECO:0007669"/>
    <property type="project" value="UniProtKB-EC"/>
</dbReference>
<organism evidence="12 13">
    <name type="scientific">Prochlorococcus marinus str. MIT 9201</name>
    <dbReference type="NCBI Taxonomy" id="93057"/>
    <lineage>
        <taxon>Bacteria</taxon>
        <taxon>Bacillati</taxon>
        <taxon>Cyanobacteriota</taxon>
        <taxon>Cyanophyceae</taxon>
        <taxon>Synechococcales</taxon>
        <taxon>Prochlorococcaceae</taxon>
        <taxon>Prochlorococcus</taxon>
    </lineage>
</organism>
<dbReference type="eggNOG" id="COG0836">
    <property type="taxonomic scope" value="Bacteria"/>
</dbReference>
<evidence type="ECO:0000256" key="7">
    <source>
        <dbReference type="ARBA" id="ARBA00047343"/>
    </source>
</evidence>
<keyword evidence="5" id="KW-0547">Nucleotide-binding</keyword>
<dbReference type="Proteomes" id="UP000030355">
    <property type="component" value="Unassembled WGS sequence"/>
</dbReference>
<dbReference type="STRING" id="93057.EU95_0570"/>
<dbReference type="SUPFAM" id="SSF53448">
    <property type="entry name" value="Nucleotide-diphospho-sugar transferases"/>
    <property type="match status" value="1"/>
</dbReference>
<dbReference type="AlphaFoldDB" id="A0A0A2A503"/>
<dbReference type="EMBL" id="JNAL01000007">
    <property type="protein sequence ID" value="KGF96685.1"/>
    <property type="molecule type" value="Genomic_DNA"/>
</dbReference>
<keyword evidence="3 12" id="KW-0808">Transferase</keyword>
<evidence type="ECO:0000313" key="12">
    <source>
        <dbReference type="EMBL" id="KGF96685.1"/>
    </source>
</evidence>
<evidence type="ECO:0000256" key="5">
    <source>
        <dbReference type="ARBA" id="ARBA00022741"/>
    </source>
</evidence>
<dbReference type="InterPro" id="IPR001538">
    <property type="entry name" value="Man6P_isomerase-2_C"/>
</dbReference>
<dbReference type="InterPro" id="IPR051161">
    <property type="entry name" value="Mannose-6P_isomerase_type2"/>
</dbReference>
<comment type="caution">
    <text evidence="12">The sequence shown here is derived from an EMBL/GenBank/DDBJ whole genome shotgun (WGS) entry which is preliminary data.</text>
</comment>
<dbReference type="Pfam" id="PF22640">
    <property type="entry name" value="ManC_GMP_beta-helix"/>
    <property type="match status" value="1"/>
</dbReference>
<dbReference type="EC" id="2.7.7.13" evidence="2"/>
<dbReference type="Pfam" id="PF00483">
    <property type="entry name" value="NTP_transferase"/>
    <property type="match status" value="1"/>
</dbReference>
<dbReference type="InterPro" id="IPR054566">
    <property type="entry name" value="ManC/GMP-like_b-helix"/>
</dbReference>
<dbReference type="PANTHER" id="PTHR46390">
    <property type="entry name" value="MANNOSE-1-PHOSPHATE GUANYLYLTRANSFERASE"/>
    <property type="match status" value="1"/>
</dbReference>
<proteinExistence type="inferred from homology"/>
<accession>A0A0A2A503</accession>
<dbReference type="PANTHER" id="PTHR46390:SF1">
    <property type="entry name" value="MANNOSE-1-PHOSPHATE GUANYLYLTRANSFERASE"/>
    <property type="match status" value="1"/>
</dbReference>
<gene>
    <name evidence="12" type="ORF">EU95_0570</name>
</gene>
<keyword evidence="4 12" id="KW-0548">Nucleotidyltransferase</keyword>